<protein>
    <submittedName>
        <fullName evidence="1">Uncharacterized protein</fullName>
    </submittedName>
</protein>
<proteinExistence type="predicted"/>
<organism evidence="1">
    <name type="scientific">Siphoviridae sp. ctbgC51</name>
    <dbReference type="NCBI Taxonomy" id="2827901"/>
    <lineage>
        <taxon>Viruses</taxon>
        <taxon>Duplodnaviria</taxon>
        <taxon>Heunggongvirae</taxon>
        <taxon>Uroviricota</taxon>
        <taxon>Caudoviricetes</taxon>
    </lineage>
</organism>
<dbReference type="EMBL" id="BK032817">
    <property type="protein sequence ID" value="DAF61800.1"/>
    <property type="molecule type" value="Genomic_DNA"/>
</dbReference>
<reference evidence="1" key="1">
    <citation type="journal article" date="2021" name="Proc. Natl. Acad. Sci. U.S.A.">
        <title>A Catalog of Tens of Thousands of Viruses from Human Metagenomes Reveals Hidden Associations with Chronic Diseases.</title>
        <authorList>
            <person name="Tisza M.J."/>
            <person name="Buck C.B."/>
        </authorList>
    </citation>
    <scope>NUCLEOTIDE SEQUENCE</scope>
    <source>
        <strain evidence="1">CtbgC51</strain>
    </source>
</reference>
<name>A0A8S5TF75_9CAUD</name>
<sequence length="35" mass="3931">MNCGVKECPFIRSGECDVPPCETCFLPCEAREDHD</sequence>
<accession>A0A8S5TF75</accession>
<evidence type="ECO:0000313" key="1">
    <source>
        <dbReference type="EMBL" id="DAF61800.1"/>
    </source>
</evidence>